<feature type="domain" description="YrhK" evidence="2">
    <location>
        <begin position="25"/>
        <end position="79"/>
    </location>
</feature>
<accession>A0ABT7L8G5</accession>
<comment type="caution">
    <text evidence="3">The sequence shown here is derived from an EMBL/GenBank/DDBJ whole genome shotgun (WGS) entry which is preliminary data.</text>
</comment>
<sequence>MDSKRYRDYLEIRFGKYDLFFKKPYQILYNINDFLISLWFLIGSIFFFYESWKTIGIWFFVIGSAQLSVRPMIRIIHSIHLNKYIKQHFEDRSDKDSK</sequence>
<keyword evidence="1" id="KW-1133">Transmembrane helix</keyword>
<gene>
    <name evidence="3" type="ORF">QQS35_17185</name>
</gene>
<name>A0ABT7L8G5_9BACI</name>
<feature type="transmembrane region" description="Helical" evidence="1">
    <location>
        <begin position="55"/>
        <end position="73"/>
    </location>
</feature>
<organism evidence="3 4">
    <name type="scientific">Aquibacillus rhizosphaerae</name>
    <dbReference type="NCBI Taxonomy" id="3051431"/>
    <lineage>
        <taxon>Bacteria</taxon>
        <taxon>Bacillati</taxon>
        <taxon>Bacillota</taxon>
        <taxon>Bacilli</taxon>
        <taxon>Bacillales</taxon>
        <taxon>Bacillaceae</taxon>
        <taxon>Aquibacillus</taxon>
    </lineage>
</organism>
<evidence type="ECO:0000256" key="1">
    <source>
        <dbReference type="SAM" id="Phobius"/>
    </source>
</evidence>
<dbReference type="InterPro" id="IPR025424">
    <property type="entry name" value="YrhK_domain"/>
</dbReference>
<keyword evidence="4" id="KW-1185">Reference proteome</keyword>
<keyword evidence="1" id="KW-0472">Membrane</keyword>
<reference evidence="3 4" key="1">
    <citation type="submission" date="2023-06" db="EMBL/GenBank/DDBJ databases">
        <title>Aquibacillus rhizosphaerae LR5S19.</title>
        <authorList>
            <person name="Sun J.-Q."/>
        </authorList>
    </citation>
    <scope>NUCLEOTIDE SEQUENCE [LARGE SCALE GENOMIC DNA]</scope>
    <source>
        <strain evidence="3 4">LR5S19</strain>
    </source>
</reference>
<evidence type="ECO:0000259" key="2">
    <source>
        <dbReference type="Pfam" id="PF14145"/>
    </source>
</evidence>
<evidence type="ECO:0000313" key="3">
    <source>
        <dbReference type="EMBL" id="MDL4842175.1"/>
    </source>
</evidence>
<dbReference type="Pfam" id="PF14145">
    <property type="entry name" value="YrhK"/>
    <property type="match status" value="1"/>
</dbReference>
<keyword evidence="1" id="KW-0812">Transmembrane</keyword>
<dbReference type="Proteomes" id="UP001235343">
    <property type="component" value="Unassembled WGS sequence"/>
</dbReference>
<proteinExistence type="predicted"/>
<feature type="transmembrane region" description="Helical" evidence="1">
    <location>
        <begin position="27"/>
        <end position="49"/>
    </location>
</feature>
<dbReference type="EMBL" id="JASTZU010000058">
    <property type="protein sequence ID" value="MDL4842175.1"/>
    <property type="molecule type" value="Genomic_DNA"/>
</dbReference>
<dbReference type="RefSeq" id="WP_285933459.1">
    <property type="nucleotide sequence ID" value="NZ_JASTZU010000058.1"/>
</dbReference>
<protein>
    <submittedName>
        <fullName evidence="3">YrhK family protein</fullName>
    </submittedName>
</protein>
<evidence type="ECO:0000313" key="4">
    <source>
        <dbReference type="Proteomes" id="UP001235343"/>
    </source>
</evidence>